<comment type="caution">
    <text evidence="3">The sequence shown here is derived from an EMBL/GenBank/DDBJ whole genome shotgun (WGS) entry which is preliminary data.</text>
</comment>
<name>A0A4Y8ABI0_9SPHI</name>
<feature type="domain" description="NB-ARC" evidence="1">
    <location>
        <begin position="278"/>
        <end position="444"/>
    </location>
</feature>
<evidence type="ECO:0000259" key="1">
    <source>
        <dbReference type="Pfam" id="PF00931"/>
    </source>
</evidence>
<dbReference type="Proteomes" id="UP000583101">
    <property type="component" value="Unassembled WGS sequence"/>
</dbReference>
<evidence type="ECO:0000313" key="3">
    <source>
        <dbReference type="EMBL" id="TEW65282.1"/>
    </source>
</evidence>
<dbReference type="Pfam" id="PF00931">
    <property type="entry name" value="NB-ARC"/>
    <property type="match status" value="1"/>
</dbReference>
<organism evidence="3 4">
    <name type="scientific">Mucilaginibacter phyllosphaerae</name>
    <dbReference type="NCBI Taxonomy" id="1812349"/>
    <lineage>
        <taxon>Bacteria</taxon>
        <taxon>Pseudomonadati</taxon>
        <taxon>Bacteroidota</taxon>
        <taxon>Sphingobacteriia</taxon>
        <taxon>Sphingobacteriales</taxon>
        <taxon>Sphingobacteriaceae</taxon>
        <taxon>Mucilaginibacter</taxon>
    </lineage>
</organism>
<evidence type="ECO:0000313" key="4">
    <source>
        <dbReference type="Proteomes" id="UP000297248"/>
    </source>
</evidence>
<dbReference type="InterPro" id="IPR027417">
    <property type="entry name" value="P-loop_NTPase"/>
</dbReference>
<gene>
    <name evidence="3" type="ORF">E2R65_15330</name>
    <name evidence="2" type="ORF">GGR35_002521</name>
</gene>
<dbReference type="EMBL" id="SNQG01000005">
    <property type="protein sequence ID" value="TEW65282.1"/>
    <property type="molecule type" value="Genomic_DNA"/>
</dbReference>
<dbReference type="OrthoDB" id="890448at2"/>
<protein>
    <recommendedName>
        <fullName evidence="1">NB-ARC domain-containing protein</fullName>
    </recommendedName>
</protein>
<accession>A0A4Y8ABI0</accession>
<dbReference type="RefSeq" id="WP_134337354.1">
    <property type="nucleotide sequence ID" value="NZ_BMCZ01000005.1"/>
</dbReference>
<evidence type="ECO:0000313" key="5">
    <source>
        <dbReference type="Proteomes" id="UP000583101"/>
    </source>
</evidence>
<dbReference type="InterPro" id="IPR002182">
    <property type="entry name" value="NB-ARC"/>
</dbReference>
<dbReference type="GO" id="GO:0043531">
    <property type="term" value="F:ADP binding"/>
    <property type="evidence" value="ECO:0007669"/>
    <property type="project" value="InterPro"/>
</dbReference>
<reference evidence="3 4" key="1">
    <citation type="journal article" date="2016" name="Int. J. Syst. Evol. Microbiol.">
        <title>Proposal of Mucilaginibacter phyllosphaerae sp. nov. isolated from the phyllosphere of Galium album.</title>
        <authorList>
            <person name="Aydogan E.L."/>
            <person name="Busse H.J."/>
            <person name="Moser G."/>
            <person name="Muller C."/>
            <person name="Kampfer P."/>
            <person name="Glaeser S.P."/>
        </authorList>
    </citation>
    <scope>NUCLEOTIDE SEQUENCE [LARGE SCALE GENOMIC DNA]</scope>
    <source>
        <strain evidence="3 4">PP-F2FG21</strain>
    </source>
</reference>
<dbReference type="SUPFAM" id="SSF52540">
    <property type="entry name" value="P-loop containing nucleoside triphosphate hydrolases"/>
    <property type="match status" value="1"/>
</dbReference>
<sequence>MNYILSQINRKIEYLESAGKKNEARVHYQAKFEFILNFILGYLWNKNWHSLTPDDKEYVINCILKPSIGSIIAISRKLDVGSEFFGNRKLKKFYTAIDEYPNLRNERIGHGFSFEDDTDDMISNFQSLISKIEEADIDILALDCDIVFVEHSKGDIYFGTNFKPDGATYIAWTCPKQVQAFESNSLYLLKQGKYFRISPFIHMEGENDLFIFCSIEDKLIGRVKYNKLIRTGRQYVDIPELQTLNISNDGHKIRTSNGTVINSYQNNYKKYIDVGISNKILSFLTNNKSSVFATLWGHGGVGKTASIQHVCEILTNKQGKEFDYIVFLSAKDRFYNYYQGEIQRIEESILTLDQIINYINNILSNYSSPEIDPILNFSGKLLIVIDDLETFSKVEKDNITSFIKKLNINHHKVIITTRAATLVTGEEIQTKELGEDETIKFLESALQNEIPDFNSSSLKKDLKNSDFRKRIYEITSGRPLFILQFTILLGQKSNLNETLIDDIKSTEAAKNFLYDRIYNYLSPVAKNMFLAISLLVTEDDLSGLVDSLKFVLNKEDNDEEFQNCLNELIKLKILVLEDKEFYKVYSPEIYKYMKFFYEKKDGDTDYDSVITTRFVQISANRDLDTELALLETADASKMFSSEEDVENKYRFIINRDKTTERTKIKAILNLANYLFTFKGKEDKTNKLFTDFYHKFNTKQEFVKAYATFCWTVGTFEKKLKAIEILKNFLETKPQLDTEAYYDFLGTLITYSSIQLINEREELKDAVRFGEISKEEYAYSHQLQKDRFYQIYSTIGMRLFKKTRDFDLMYLSPNCRNAVLNGLTHFVEICIRVNKREIGKEVCNKIISELPENYHHPFIFRIKKIEMIEHPERKIDLFRSNTETAIGSKLKQAMFDKRKKEAKK</sequence>
<dbReference type="Gene3D" id="3.40.50.300">
    <property type="entry name" value="P-loop containing nucleotide triphosphate hydrolases"/>
    <property type="match status" value="1"/>
</dbReference>
<dbReference type="EMBL" id="JACIEG010000004">
    <property type="protein sequence ID" value="MBB3969908.1"/>
    <property type="molecule type" value="Genomic_DNA"/>
</dbReference>
<evidence type="ECO:0000313" key="2">
    <source>
        <dbReference type="EMBL" id="MBB3969908.1"/>
    </source>
</evidence>
<reference evidence="2 5" key="3">
    <citation type="submission" date="2020-08" db="EMBL/GenBank/DDBJ databases">
        <title>Genomic Encyclopedia of Type Strains, Phase IV (KMG-IV): sequencing the most valuable type-strain genomes for metagenomic binning, comparative biology and taxonomic classification.</title>
        <authorList>
            <person name="Goeker M."/>
        </authorList>
    </citation>
    <scope>NUCLEOTIDE SEQUENCE [LARGE SCALE GENOMIC DNA]</scope>
    <source>
        <strain evidence="2 5">DSM 100995</strain>
    </source>
</reference>
<keyword evidence="5" id="KW-1185">Reference proteome</keyword>
<reference evidence="3" key="2">
    <citation type="submission" date="2019-03" db="EMBL/GenBank/DDBJ databases">
        <authorList>
            <person name="Yan Y.-Q."/>
            <person name="Du Z.-J."/>
        </authorList>
    </citation>
    <scope>NUCLEOTIDE SEQUENCE</scope>
    <source>
        <strain evidence="3">PP-F2FG21</strain>
    </source>
</reference>
<dbReference type="Proteomes" id="UP000297248">
    <property type="component" value="Unassembled WGS sequence"/>
</dbReference>
<proteinExistence type="predicted"/>
<dbReference type="AlphaFoldDB" id="A0A4Y8ABI0"/>